<dbReference type="GO" id="GO:0005737">
    <property type="term" value="C:cytoplasm"/>
    <property type="evidence" value="ECO:0007669"/>
    <property type="project" value="InterPro"/>
</dbReference>
<dbReference type="InterPro" id="IPR001451">
    <property type="entry name" value="Hexapep"/>
</dbReference>
<dbReference type="EMBL" id="JABXOR010000936">
    <property type="protein sequence ID" value="NVP01501.1"/>
    <property type="molecule type" value="Genomic_DNA"/>
</dbReference>
<name>A0A850R399_PHODD</name>
<dbReference type="InterPro" id="IPR011004">
    <property type="entry name" value="Trimer_LpxA-like_sf"/>
</dbReference>
<dbReference type="InterPro" id="IPR005881">
    <property type="entry name" value="Ser_O-AcTrfase"/>
</dbReference>
<evidence type="ECO:0000256" key="2">
    <source>
        <dbReference type="ARBA" id="ARBA00022679"/>
    </source>
</evidence>
<evidence type="ECO:0000256" key="1">
    <source>
        <dbReference type="ARBA" id="ARBA00007274"/>
    </source>
</evidence>
<dbReference type="Proteomes" id="UP000533429">
    <property type="component" value="Unassembled WGS sequence"/>
</dbReference>
<dbReference type="PANTHER" id="PTHR42811">
    <property type="entry name" value="SERINE ACETYLTRANSFERASE"/>
    <property type="match status" value="1"/>
</dbReference>
<dbReference type="GO" id="GO:0009001">
    <property type="term" value="F:serine O-acetyltransferase activity"/>
    <property type="evidence" value="ECO:0007669"/>
    <property type="project" value="UniProtKB-EC"/>
</dbReference>
<keyword evidence="3 4" id="KW-0012">Acyltransferase</keyword>
<gene>
    <name evidence="5" type="ORF">HWA77_14905</name>
</gene>
<reference evidence="5 6" key="1">
    <citation type="submission" date="2020-06" db="EMBL/GenBank/DDBJ databases">
        <title>Photobacterium damselae subsp. damselae comparative genomics.</title>
        <authorList>
            <person name="Osorio C.R."/>
        </authorList>
    </citation>
    <scope>NUCLEOTIDE SEQUENCE [LARGE SCALE GENOMIC DNA]</scope>
    <source>
        <strain evidence="5 6">TW250/03</strain>
    </source>
</reference>
<comment type="caution">
    <text evidence="5">The sequence shown here is derived from an EMBL/GenBank/DDBJ whole genome shotgun (WGS) entry which is preliminary data.</text>
</comment>
<dbReference type="Gene3D" id="2.160.10.10">
    <property type="entry name" value="Hexapeptide repeat proteins"/>
    <property type="match status" value="1"/>
</dbReference>
<protein>
    <recommendedName>
        <fullName evidence="4">Serine acetyltransferase</fullName>
        <ecNumber evidence="4">2.3.1.30</ecNumber>
    </recommendedName>
</protein>
<evidence type="ECO:0000256" key="3">
    <source>
        <dbReference type="ARBA" id="ARBA00023315"/>
    </source>
</evidence>
<evidence type="ECO:0000313" key="6">
    <source>
        <dbReference type="Proteomes" id="UP000533429"/>
    </source>
</evidence>
<comment type="catalytic activity">
    <reaction evidence="4">
        <text>L-serine + acetyl-CoA = O-acetyl-L-serine + CoA</text>
        <dbReference type="Rhea" id="RHEA:24560"/>
        <dbReference type="ChEBI" id="CHEBI:33384"/>
        <dbReference type="ChEBI" id="CHEBI:57287"/>
        <dbReference type="ChEBI" id="CHEBI:57288"/>
        <dbReference type="ChEBI" id="CHEBI:58340"/>
        <dbReference type="EC" id="2.3.1.30"/>
    </reaction>
</comment>
<dbReference type="InterPro" id="IPR045304">
    <property type="entry name" value="LbH_SAT"/>
</dbReference>
<dbReference type="PIRSF" id="PIRSF000441">
    <property type="entry name" value="CysE"/>
    <property type="match status" value="1"/>
</dbReference>
<evidence type="ECO:0000256" key="4">
    <source>
        <dbReference type="PIRNR" id="PIRNR000441"/>
    </source>
</evidence>
<dbReference type="Pfam" id="PF00132">
    <property type="entry name" value="Hexapep"/>
    <property type="match status" value="1"/>
</dbReference>
<accession>A0A850R399</accession>
<comment type="similarity">
    <text evidence="1 4">Belongs to the transferase hexapeptide repeat family.</text>
</comment>
<sequence length="168" mass="18106">MLNKLKAELAINSGLTAKLFILNFRLASLFYSKGLTGKIFVVNILVLKLFKFFCGLDIPARTKIGFGLVLYHPQNIVINSDSIIGDNAIIKHNVTIGSKYDVKNECYKSPVIGNNVELSPGVIVIGDITIDDNAVIGAGAVVVKDIAENSVAVGNPAKVIRINNCSYQ</sequence>
<proteinExistence type="inferred from homology"/>
<dbReference type="GO" id="GO:0006535">
    <property type="term" value="P:cysteine biosynthetic process from serine"/>
    <property type="evidence" value="ECO:0007669"/>
    <property type="project" value="InterPro"/>
</dbReference>
<dbReference type="CDD" id="cd03354">
    <property type="entry name" value="LbH_SAT"/>
    <property type="match status" value="1"/>
</dbReference>
<keyword evidence="2 4" id="KW-0808">Transferase</keyword>
<dbReference type="SUPFAM" id="SSF51161">
    <property type="entry name" value="Trimeric LpxA-like enzymes"/>
    <property type="match status" value="1"/>
</dbReference>
<dbReference type="AlphaFoldDB" id="A0A850R399"/>
<evidence type="ECO:0000313" key="5">
    <source>
        <dbReference type="EMBL" id="NVP01501.1"/>
    </source>
</evidence>
<organism evidence="5 6">
    <name type="scientific">Photobacterium damselae subsp. damselae</name>
    <name type="common">Listonella damsela</name>
    <dbReference type="NCBI Taxonomy" id="85581"/>
    <lineage>
        <taxon>Bacteria</taxon>
        <taxon>Pseudomonadati</taxon>
        <taxon>Pseudomonadota</taxon>
        <taxon>Gammaproteobacteria</taxon>
        <taxon>Vibrionales</taxon>
        <taxon>Vibrionaceae</taxon>
        <taxon>Photobacterium</taxon>
    </lineage>
</organism>
<dbReference type="EC" id="2.3.1.30" evidence="4"/>